<keyword evidence="2" id="KW-0238">DNA-binding</keyword>
<dbReference type="PATRIC" id="fig|1300222.3.peg.2663"/>
<evidence type="ECO:0000313" key="3">
    <source>
        <dbReference type="Proteomes" id="UP000012081"/>
    </source>
</evidence>
<evidence type="ECO:0000259" key="1">
    <source>
        <dbReference type="PROSITE" id="PS50943"/>
    </source>
</evidence>
<dbReference type="STRING" id="1300222.I532_12739"/>
<evidence type="ECO:0000313" key="2">
    <source>
        <dbReference type="EMBL" id="EMT52523.1"/>
    </source>
</evidence>
<reference evidence="2 3" key="1">
    <citation type="submission" date="2013-03" db="EMBL/GenBank/DDBJ databases">
        <title>Assembly of a new bacterial strain Brevibacillus borstelensis AK1.</title>
        <authorList>
            <person name="Rajan I."/>
            <person name="PoliReddy D."/>
            <person name="Sugumar T."/>
            <person name="Rathinam K."/>
            <person name="Alqarawi S."/>
            <person name="Khalil A.B."/>
            <person name="Sivakumar N."/>
        </authorList>
    </citation>
    <scope>NUCLEOTIDE SEQUENCE [LARGE SCALE GENOMIC DNA]</scope>
    <source>
        <strain evidence="2 3">AK1</strain>
    </source>
</reference>
<dbReference type="AlphaFoldDB" id="M8DGD6"/>
<comment type="caution">
    <text evidence="2">The sequence shown here is derived from an EMBL/GenBank/DDBJ whole genome shotgun (WGS) entry which is preliminary data.</text>
</comment>
<dbReference type="GeneID" id="89497403"/>
<dbReference type="InterPro" id="IPR011990">
    <property type="entry name" value="TPR-like_helical_dom_sf"/>
</dbReference>
<dbReference type="PROSITE" id="PS50943">
    <property type="entry name" value="HTH_CROC1"/>
    <property type="match status" value="1"/>
</dbReference>
<accession>M8DGD6</accession>
<gene>
    <name evidence="2" type="ORF">I532_12739</name>
</gene>
<dbReference type="CDD" id="cd00093">
    <property type="entry name" value="HTH_XRE"/>
    <property type="match status" value="1"/>
</dbReference>
<dbReference type="InterPro" id="IPR001387">
    <property type="entry name" value="Cro/C1-type_HTH"/>
</dbReference>
<feature type="domain" description="HTH cro/C1-type" evidence="1">
    <location>
        <begin position="20"/>
        <end position="71"/>
    </location>
</feature>
<dbReference type="InterPro" id="IPR010982">
    <property type="entry name" value="Lambda_DNA-bd_dom_sf"/>
</dbReference>
<dbReference type="EMBL" id="APBN01000004">
    <property type="protein sequence ID" value="EMT52523.1"/>
    <property type="molecule type" value="Genomic_DNA"/>
</dbReference>
<keyword evidence="3" id="KW-1185">Reference proteome</keyword>
<name>M8DGD6_9BACL</name>
<protein>
    <submittedName>
        <fullName evidence="2">DNA-binding protein</fullName>
    </submittedName>
</protein>
<dbReference type="Proteomes" id="UP000012081">
    <property type="component" value="Unassembled WGS sequence"/>
</dbReference>
<dbReference type="Gene3D" id="1.10.260.40">
    <property type="entry name" value="lambda repressor-like DNA-binding domains"/>
    <property type="match status" value="1"/>
</dbReference>
<dbReference type="RefSeq" id="WP_003388658.1">
    <property type="nucleotide sequence ID" value="NZ_APBN01000004.1"/>
</dbReference>
<dbReference type="SMART" id="SM00530">
    <property type="entry name" value="HTH_XRE"/>
    <property type="match status" value="1"/>
</dbReference>
<dbReference type="SUPFAM" id="SSF48452">
    <property type="entry name" value="TPR-like"/>
    <property type="match status" value="1"/>
</dbReference>
<proteinExistence type="predicted"/>
<organism evidence="2 3">
    <name type="scientific">Brevibacillus borstelensis AK1</name>
    <dbReference type="NCBI Taxonomy" id="1300222"/>
    <lineage>
        <taxon>Bacteria</taxon>
        <taxon>Bacillati</taxon>
        <taxon>Bacillota</taxon>
        <taxon>Bacilli</taxon>
        <taxon>Bacillales</taxon>
        <taxon>Paenibacillaceae</taxon>
        <taxon>Brevibacillus</taxon>
    </lineage>
</organism>
<dbReference type="Pfam" id="PF12844">
    <property type="entry name" value="HTH_19"/>
    <property type="match status" value="1"/>
</dbReference>
<dbReference type="SUPFAM" id="SSF47413">
    <property type="entry name" value="lambda repressor-like DNA-binding domains"/>
    <property type="match status" value="1"/>
</dbReference>
<dbReference type="GO" id="GO:0003677">
    <property type="term" value="F:DNA binding"/>
    <property type="evidence" value="ECO:0007669"/>
    <property type="project" value="UniProtKB-KW"/>
</dbReference>
<dbReference type="OrthoDB" id="2470416at2"/>
<sequence>MRLQETLKRSLRSEIEKNLKENGYTLSKFSELTGINPGSLSEILNGNPPRALTICHLDKMAEAFGYPPGWLYELYPEECLGEGKISRPRLIPYLVRCAEIGRQDCIDAAVSRLLDNPKNISILFTVAEQLFESGKRRESVPFYEFVIDNEKDSYSNQFVISQYRLFRAVEGTNSEEDFKAVIRFEPYRKRLAEDYQLDALLHLANVCYTLRRWKDVEKYADELRELAMIVYEDELRRRKNNRPSELPKTERPLIVYYGQGFLLKAVALKNMGRYEESKHYTNGYADLSWFELLDEEAEAEVEKLRLWALANSYTLSMSTGSIEVLPDYLDFLSEHPSEVLPGLVTIMKSANEFGFPVESVLERFSEDIKRFEEYQDAVDKILHLHFLYQLVVYLFKKGDYSTGLDETLRCLVLSDASKDFDYFKRCIGLFWTHLQHASDKQKKTFQTLVDERSRKV</sequence>
<dbReference type="Gene3D" id="1.25.40.10">
    <property type="entry name" value="Tetratricopeptide repeat domain"/>
    <property type="match status" value="1"/>
</dbReference>